<dbReference type="Gene3D" id="1.10.10.10">
    <property type="entry name" value="Winged helix-like DNA-binding domain superfamily/Winged helix DNA-binding domain"/>
    <property type="match status" value="1"/>
</dbReference>
<sequence length="144" mass="16787">MMTYYDMEKMEHLYRLIHKKFIAEWNAVSPLNLTLSQANMLQKLHRESQRVSDLAELLHMTAGGLTLLCDKLEEKGLILRYRDEVDRRSVNLKISEQGEQVVIAIKSMKNGLFQKMIQGVPDEELQAMDKLHTRILRNLEVESC</sequence>
<dbReference type="InterPro" id="IPR036390">
    <property type="entry name" value="WH_DNA-bd_sf"/>
</dbReference>
<dbReference type="PANTHER" id="PTHR33164">
    <property type="entry name" value="TRANSCRIPTIONAL REGULATOR, MARR FAMILY"/>
    <property type="match status" value="1"/>
</dbReference>
<gene>
    <name evidence="3" type="ORF">G9U52_07465</name>
</gene>
<accession>A0ABX0J7A5</accession>
<evidence type="ECO:0000313" key="4">
    <source>
        <dbReference type="Proteomes" id="UP001165962"/>
    </source>
</evidence>
<dbReference type="InterPro" id="IPR000835">
    <property type="entry name" value="HTH_MarR-typ"/>
</dbReference>
<dbReference type="SMART" id="SM00347">
    <property type="entry name" value="HTH_MARR"/>
    <property type="match status" value="1"/>
</dbReference>
<dbReference type="InterPro" id="IPR039422">
    <property type="entry name" value="MarR/SlyA-like"/>
</dbReference>
<evidence type="ECO:0000256" key="1">
    <source>
        <dbReference type="ARBA" id="ARBA00023125"/>
    </source>
</evidence>
<feature type="domain" description="HTH marR-type" evidence="2">
    <location>
        <begin position="1"/>
        <end position="137"/>
    </location>
</feature>
<evidence type="ECO:0000259" key="2">
    <source>
        <dbReference type="PROSITE" id="PS50995"/>
    </source>
</evidence>
<keyword evidence="1" id="KW-0238">DNA-binding</keyword>
<organism evidence="3 4">
    <name type="scientific">Paenibacillus agricola</name>
    <dbReference type="NCBI Taxonomy" id="2716264"/>
    <lineage>
        <taxon>Bacteria</taxon>
        <taxon>Bacillati</taxon>
        <taxon>Bacillota</taxon>
        <taxon>Bacilli</taxon>
        <taxon>Bacillales</taxon>
        <taxon>Paenibacillaceae</taxon>
        <taxon>Paenibacillus</taxon>
    </lineage>
</organism>
<reference evidence="3" key="1">
    <citation type="submission" date="2020-03" db="EMBL/GenBank/DDBJ databases">
        <title>Draft sequencing of Paenibacilllus sp. S3N08.</title>
        <authorList>
            <person name="Kim D.-U."/>
        </authorList>
    </citation>
    <scope>NUCLEOTIDE SEQUENCE</scope>
    <source>
        <strain evidence="3">S3N08</strain>
    </source>
</reference>
<dbReference type="SUPFAM" id="SSF46785">
    <property type="entry name" value="Winged helix' DNA-binding domain"/>
    <property type="match status" value="1"/>
</dbReference>
<keyword evidence="4" id="KW-1185">Reference proteome</keyword>
<dbReference type="PRINTS" id="PR00598">
    <property type="entry name" value="HTHMARR"/>
</dbReference>
<dbReference type="Pfam" id="PF01047">
    <property type="entry name" value="MarR"/>
    <property type="match status" value="1"/>
</dbReference>
<dbReference type="EMBL" id="JAAOIW010000002">
    <property type="protein sequence ID" value="NHN29670.1"/>
    <property type="molecule type" value="Genomic_DNA"/>
</dbReference>
<comment type="caution">
    <text evidence="3">The sequence shown here is derived from an EMBL/GenBank/DDBJ whole genome shotgun (WGS) entry which is preliminary data.</text>
</comment>
<name>A0ABX0J7A5_9BACL</name>
<proteinExistence type="predicted"/>
<dbReference type="PANTHER" id="PTHR33164:SF43">
    <property type="entry name" value="HTH-TYPE TRANSCRIPTIONAL REPRESSOR YETL"/>
    <property type="match status" value="1"/>
</dbReference>
<dbReference type="Proteomes" id="UP001165962">
    <property type="component" value="Unassembled WGS sequence"/>
</dbReference>
<dbReference type="PROSITE" id="PS50995">
    <property type="entry name" value="HTH_MARR_2"/>
    <property type="match status" value="1"/>
</dbReference>
<evidence type="ECO:0000313" key="3">
    <source>
        <dbReference type="EMBL" id="NHN29670.1"/>
    </source>
</evidence>
<dbReference type="InterPro" id="IPR036388">
    <property type="entry name" value="WH-like_DNA-bd_sf"/>
</dbReference>
<protein>
    <submittedName>
        <fullName evidence="3">MarR family transcriptional regulator</fullName>
    </submittedName>
</protein>